<evidence type="ECO:0000313" key="5">
    <source>
        <dbReference type="EMBL" id="OWR01269.1"/>
    </source>
</evidence>
<dbReference type="InterPro" id="IPR000485">
    <property type="entry name" value="AsnC-type_HTH_dom"/>
</dbReference>
<protein>
    <submittedName>
        <fullName evidence="5">AsnC family transcriptional regulator</fullName>
    </submittedName>
</protein>
<dbReference type="PROSITE" id="PS50956">
    <property type="entry name" value="HTH_ASNC_2"/>
    <property type="match status" value="1"/>
</dbReference>
<evidence type="ECO:0000256" key="3">
    <source>
        <dbReference type="ARBA" id="ARBA00023163"/>
    </source>
</evidence>
<dbReference type="Pfam" id="PF13412">
    <property type="entry name" value="HTH_24"/>
    <property type="match status" value="1"/>
</dbReference>
<dbReference type="AlphaFoldDB" id="A0A246K5H8"/>
<dbReference type="InterPro" id="IPR011008">
    <property type="entry name" value="Dimeric_a/b-barrel"/>
</dbReference>
<reference evidence="5 6" key="1">
    <citation type="journal article" date="2002" name="Int. J. Syst. Evol. Microbiol.">
        <title>Sphingopyxis witflariensis sp. nov., isolated from activated sludge.</title>
        <authorList>
            <person name="Kampfer P."/>
            <person name="Witzenberger R."/>
            <person name="Denner E.B."/>
            <person name="Busse H.J."/>
            <person name="Neef A."/>
        </authorList>
    </citation>
    <scope>NUCLEOTIDE SEQUENCE [LARGE SCALE GENOMIC DNA]</scope>
    <source>
        <strain evidence="5 6">DSM 14551</strain>
    </source>
</reference>
<dbReference type="GO" id="GO:0043565">
    <property type="term" value="F:sequence-specific DNA binding"/>
    <property type="evidence" value="ECO:0007669"/>
    <property type="project" value="InterPro"/>
</dbReference>
<gene>
    <name evidence="5" type="ORF">CDQ91_02350</name>
</gene>
<dbReference type="SUPFAM" id="SSF46785">
    <property type="entry name" value="Winged helix' DNA-binding domain"/>
    <property type="match status" value="1"/>
</dbReference>
<dbReference type="Gene3D" id="1.10.10.10">
    <property type="entry name" value="Winged helix-like DNA-binding domain superfamily/Winged helix DNA-binding domain"/>
    <property type="match status" value="1"/>
</dbReference>
<comment type="caution">
    <text evidence="5">The sequence shown here is derived from an EMBL/GenBank/DDBJ whole genome shotgun (WGS) entry which is preliminary data.</text>
</comment>
<dbReference type="CDD" id="cd00090">
    <property type="entry name" value="HTH_ARSR"/>
    <property type="match status" value="1"/>
</dbReference>
<keyword evidence="1" id="KW-0805">Transcription regulation</keyword>
<dbReference type="RefSeq" id="WP_088471080.1">
    <property type="nucleotide sequence ID" value="NZ_NISJ01000001.1"/>
</dbReference>
<dbReference type="GO" id="GO:0005829">
    <property type="term" value="C:cytosol"/>
    <property type="evidence" value="ECO:0007669"/>
    <property type="project" value="TreeGrafter"/>
</dbReference>
<dbReference type="PANTHER" id="PTHR30154:SF34">
    <property type="entry name" value="TRANSCRIPTIONAL REGULATOR AZLB"/>
    <property type="match status" value="1"/>
</dbReference>
<dbReference type="EMBL" id="NISJ01000001">
    <property type="protein sequence ID" value="OWR01269.1"/>
    <property type="molecule type" value="Genomic_DNA"/>
</dbReference>
<evidence type="ECO:0000259" key="4">
    <source>
        <dbReference type="PROSITE" id="PS50956"/>
    </source>
</evidence>
<keyword evidence="3" id="KW-0804">Transcription</keyword>
<dbReference type="SUPFAM" id="SSF54909">
    <property type="entry name" value="Dimeric alpha+beta barrel"/>
    <property type="match status" value="1"/>
</dbReference>
<keyword evidence="6" id="KW-1185">Reference proteome</keyword>
<dbReference type="InterPro" id="IPR036388">
    <property type="entry name" value="WH-like_DNA-bd_sf"/>
</dbReference>
<evidence type="ECO:0000313" key="6">
    <source>
        <dbReference type="Proteomes" id="UP000197097"/>
    </source>
</evidence>
<dbReference type="InterPro" id="IPR019887">
    <property type="entry name" value="Tscrpt_reg_AsnC/Lrp_C"/>
</dbReference>
<name>A0A246K5H8_9SPHN</name>
<dbReference type="PRINTS" id="PR00033">
    <property type="entry name" value="HTHASNC"/>
</dbReference>
<organism evidence="5 6">
    <name type="scientific">Sphingopyxis witflariensis</name>
    <dbReference type="NCBI Taxonomy" id="173675"/>
    <lineage>
        <taxon>Bacteria</taxon>
        <taxon>Pseudomonadati</taxon>
        <taxon>Pseudomonadota</taxon>
        <taxon>Alphaproteobacteria</taxon>
        <taxon>Sphingomonadales</taxon>
        <taxon>Sphingomonadaceae</taxon>
        <taxon>Sphingopyxis</taxon>
    </lineage>
</organism>
<dbReference type="SMART" id="SM00344">
    <property type="entry name" value="HTH_ASNC"/>
    <property type="match status" value="1"/>
</dbReference>
<dbReference type="GO" id="GO:0043200">
    <property type="term" value="P:response to amino acid"/>
    <property type="evidence" value="ECO:0007669"/>
    <property type="project" value="TreeGrafter"/>
</dbReference>
<evidence type="ECO:0000256" key="1">
    <source>
        <dbReference type="ARBA" id="ARBA00023015"/>
    </source>
</evidence>
<keyword evidence="2" id="KW-0238">DNA-binding</keyword>
<dbReference type="InterPro" id="IPR036390">
    <property type="entry name" value="WH_DNA-bd_sf"/>
</dbReference>
<accession>A0A246K5H8</accession>
<dbReference type="InterPro" id="IPR019885">
    <property type="entry name" value="Tscrpt_reg_HTH_AsnC-type_CS"/>
</dbReference>
<dbReference type="InterPro" id="IPR019888">
    <property type="entry name" value="Tscrpt_reg_AsnC-like"/>
</dbReference>
<dbReference type="PROSITE" id="PS00519">
    <property type="entry name" value="HTH_ASNC_1"/>
    <property type="match status" value="1"/>
</dbReference>
<dbReference type="PANTHER" id="PTHR30154">
    <property type="entry name" value="LEUCINE-RESPONSIVE REGULATORY PROTEIN"/>
    <property type="match status" value="1"/>
</dbReference>
<dbReference type="GO" id="GO:0006355">
    <property type="term" value="P:regulation of DNA-templated transcription"/>
    <property type="evidence" value="ECO:0007669"/>
    <property type="project" value="UniProtKB-ARBA"/>
</dbReference>
<proteinExistence type="predicted"/>
<sequence length="154" mass="17373">MDFKIDAFDRKILRCLQDEPQLSMVEVAERVGLSHTPCWRRVRRMEEAGLILGRSFMLDAVGLGYPVNVFAQIKIRNHEEPVLEAFEAAVRGHAEIVECFSMSGESDYVLRVLARSIEDYEQFLRKTLLHLPGVGAINSSFALKPVKVTTAIPV</sequence>
<evidence type="ECO:0000256" key="2">
    <source>
        <dbReference type="ARBA" id="ARBA00023125"/>
    </source>
</evidence>
<dbReference type="OrthoDB" id="9813313at2"/>
<feature type="domain" description="HTH asnC-type" evidence="4">
    <location>
        <begin position="5"/>
        <end position="66"/>
    </location>
</feature>
<dbReference type="Pfam" id="PF01037">
    <property type="entry name" value="AsnC_trans_reg"/>
    <property type="match status" value="1"/>
</dbReference>
<dbReference type="Proteomes" id="UP000197097">
    <property type="component" value="Unassembled WGS sequence"/>
</dbReference>
<dbReference type="Gene3D" id="3.30.70.920">
    <property type="match status" value="1"/>
</dbReference>
<dbReference type="InterPro" id="IPR011991">
    <property type="entry name" value="ArsR-like_HTH"/>
</dbReference>